<protein>
    <submittedName>
        <fullName evidence="1">Uncharacterized protein</fullName>
    </submittedName>
</protein>
<name>A0A182MTC9_9DIPT</name>
<reference evidence="1" key="2">
    <citation type="submission" date="2020-05" db="UniProtKB">
        <authorList>
            <consortium name="EnsemblMetazoa"/>
        </authorList>
    </citation>
    <scope>IDENTIFICATION</scope>
    <source>
        <strain evidence="1">A-37</strain>
    </source>
</reference>
<keyword evidence="2" id="KW-1185">Reference proteome</keyword>
<evidence type="ECO:0000313" key="1">
    <source>
        <dbReference type="EnsemblMetazoa" id="ACUA025813-PA"/>
    </source>
</evidence>
<dbReference type="EMBL" id="AXCM01003881">
    <property type="status" value="NOT_ANNOTATED_CDS"/>
    <property type="molecule type" value="Genomic_DNA"/>
</dbReference>
<evidence type="ECO:0000313" key="2">
    <source>
        <dbReference type="Proteomes" id="UP000075883"/>
    </source>
</evidence>
<dbReference type="EnsemblMetazoa" id="ACUA025813-RA">
    <property type="protein sequence ID" value="ACUA025813-PA"/>
    <property type="gene ID" value="ACUA025813"/>
</dbReference>
<proteinExistence type="predicted"/>
<sequence>MSIARTVAGSVVVVCRTIAHHAGCRLGQRQLEIIRIRPRIDHEQAGFVRYGFDQFDHLFVRFGRDVLTVHFDDAIALPETGRFCRRCVIHLADVLTGATLFGVQVKPVSVEIWPLHHMTQPGLILRCGGTVRGVLYTLALATSSANGPLSVVPGAVIDGAAAFYYLFVAN</sequence>
<dbReference type="AlphaFoldDB" id="A0A182MTC9"/>
<dbReference type="VEuPathDB" id="VectorBase:ACUA025813"/>
<dbReference type="Proteomes" id="UP000075883">
    <property type="component" value="Unassembled WGS sequence"/>
</dbReference>
<dbReference type="EMBL" id="AXCM01003880">
    <property type="status" value="NOT_ANNOTATED_CDS"/>
    <property type="molecule type" value="Genomic_DNA"/>
</dbReference>
<reference evidence="2" key="1">
    <citation type="submission" date="2013-09" db="EMBL/GenBank/DDBJ databases">
        <title>The Genome Sequence of Anopheles culicifacies species A.</title>
        <authorList>
            <consortium name="The Broad Institute Genomics Platform"/>
            <person name="Neafsey D.E."/>
            <person name="Besansky N."/>
            <person name="Howell P."/>
            <person name="Walton C."/>
            <person name="Young S.K."/>
            <person name="Zeng Q."/>
            <person name="Gargeya S."/>
            <person name="Fitzgerald M."/>
            <person name="Haas B."/>
            <person name="Abouelleil A."/>
            <person name="Allen A.W."/>
            <person name="Alvarado L."/>
            <person name="Arachchi H.M."/>
            <person name="Berlin A.M."/>
            <person name="Chapman S.B."/>
            <person name="Gainer-Dewar J."/>
            <person name="Goldberg J."/>
            <person name="Griggs A."/>
            <person name="Gujja S."/>
            <person name="Hansen M."/>
            <person name="Howarth C."/>
            <person name="Imamovic A."/>
            <person name="Ireland A."/>
            <person name="Larimer J."/>
            <person name="McCowan C."/>
            <person name="Murphy C."/>
            <person name="Pearson M."/>
            <person name="Poon T.W."/>
            <person name="Priest M."/>
            <person name="Roberts A."/>
            <person name="Saif S."/>
            <person name="Shea T."/>
            <person name="Sisk P."/>
            <person name="Sykes S."/>
            <person name="Wortman J."/>
            <person name="Nusbaum C."/>
            <person name="Birren B."/>
        </authorList>
    </citation>
    <scope>NUCLEOTIDE SEQUENCE [LARGE SCALE GENOMIC DNA]</scope>
    <source>
        <strain evidence="2">A-37</strain>
    </source>
</reference>
<organism evidence="1 2">
    <name type="scientific">Anopheles culicifacies</name>
    <dbReference type="NCBI Taxonomy" id="139723"/>
    <lineage>
        <taxon>Eukaryota</taxon>
        <taxon>Metazoa</taxon>
        <taxon>Ecdysozoa</taxon>
        <taxon>Arthropoda</taxon>
        <taxon>Hexapoda</taxon>
        <taxon>Insecta</taxon>
        <taxon>Pterygota</taxon>
        <taxon>Neoptera</taxon>
        <taxon>Endopterygota</taxon>
        <taxon>Diptera</taxon>
        <taxon>Nematocera</taxon>
        <taxon>Culicoidea</taxon>
        <taxon>Culicidae</taxon>
        <taxon>Anophelinae</taxon>
        <taxon>Anopheles</taxon>
        <taxon>culicifacies species complex</taxon>
    </lineage>
</organism>
<accession>A0A182MTC9</accession>